<dbReference type="Pfam" id="PF09507">
    <property type="entry name" value="CDC27"/>
    <property type="match status" value="1"/>
</dbReference>
<reference evidence="6" key="1">
    <citation type="submission" date="2021-02" db="EMBL/GenBank/DDBJ databases">
        <authorList>
            <person name="Steward A R."/>
        </authorList>
    </citation>
    <scope>NUCLEOTIDE SEQUENCE</scope>
</reference>
<feature type="compositionally biased region" description="Basic and acidic residues" evidence="5">
    <location>
        <begin position="267"/>
        <end position="278"/>
    </location>
</feature>
<dbReference type="GO" id="GO:0003887">
    <property type="term" value="F:DNA-directed DNA polymerase activity"/>
    <property type="evidence" value="ECO:0007669"/>
    <property type="project" value="TreeGrafter"/>
</dbReference>
<keyword evidence="3" id="KW-0235">DNA replication</keyword>
<dbReference type="GO" id="GO:1904161">
    <property type="term" value="P:DNA synthesis involved in UV-damage excision repair"/>
    <property type="evidence" value="ECO:0007669"/>
    <property type="project" value="TreeGrafter"/>
</dbReference>
<evidence type="ECO:0000313" key="7">
    <source>
        <dbReference type="Proteomes" id="UP000663880"/>
    </source>
</evidence>
<accession>A0A821Q8T6</accession>
<dbReference type="InterPro" id="IPR041913">
    <property type="entry name" value="POLD3_sf"/>
</dbReference>
<dbReference type="AlphaFoldDB" id="A0A821Q8T6"/>
<gene>
    <name evidence="6" type="ORF">PMACD_LOCUS4654</name>
</gene>
<feature type="compositionally biased region" description="Basic residues" evidence="5">
    <location>
        <begin position="404"/>
        <end position="420"/>
    </location>
</feature>
<sequence>MEMDDTHMNLLKDMILDEGKLVTYLTLAKDLCIHINNSKLLMHSFIKSTRKGNPKLELNINFLISGLIDENKVRVTVCSEDKLEEHKKTFKTVYFIHIYSISKGRPKENSAALVSVIKYDDFNLCPGIIKSQASIKRSDVEIGILKSSSQKKIVNQVDPQPKKAKQEDKLKPLKNVHEINGKALKSEPDIDIKKEIISPKKDFKPNNKPSSHKGIAGFFNKQNGIGNKKENKITVDLKATSQKAADVSKPEQNALNDIMDVDNQEETEVKKEARKENMMNDNKILNNIKKHSKVDKKRKRVLRVSDSDSEEENDPFVAEENKEIANESDEEIPPTPVANNLKITSGIVNPRKKRKVVDKTYMSDDGYIITKREEVYESCSDSESVDKEVSIKKEIKEEKLQISPKRKPKEVKNSPKKKKVSPPQKGKQATLMNFFKKK</sequence>
<evidence type="ECO:0000256" key="4">
    <source>
        <dbReference type="ARBA" id="ARBA00023242"/>
    </source>
</evidence>
<comment type="caution">
    <text evidence="6">The sequence shown here is derived from an EMBL/GenBank/DDBJ whole genome shotgun (WGS) entry which is preliminary data.</text>
</comment>
<proteinExistence type="predicted"/>
<evidence type="ECO:0000256" key="2">
    <source>
        <dbReference type="ARBA" id="ARBA00017589"/>
    </source>
</evidence>
<evidence type="ECO:0000256" key="1">
    <source>
        <dbReference type="ARBA" id="ARBA00004123"/>
    </source>
</evidence>
<protein>
    <recommendedName>
        <fullName evidence="2">DNA polymerase delta subunit 3</fullName>
    </recommendedName>
</protein>
<feature type="region of interest" description="Disordered" evidence="5">
    <location>
        <begin position="399"/>
        <end position="438"/>
    </location>
</feature>
<dbReference type="PANTHER" id="PTHR17598:SF13">
    <property type="entry name" value="DNA POLYMERASE DELTA SUBUNIT 3"/>
    <property type="match status" value="1"/>
</dbReference>
<dbReference type="GO" id="GO:0043625">
    <property type="term" value="C:delta DNA polymerase complex"/>
    <property type="evidence" value="ECO:0007669"/>
    <property type="project" value="InterPro"/>
</dbReference>
<dbReference type="Gene3D" id="3.90.1030.20">
    <property type="entry name" value="DNA polymerase delta, p66 (Cdc27) subunit, wHTH domain"/>
    <property type="match status" value="1"/>
</dbReference>
<evidence type="ECO:0000256" key="3">
    <source>
        <dbReference type="ARBA" id="ARBA00022705"/>
    </source>
</evidence>
<dbReference type="PANTHER" id="PTHR17598">
    <property type="entry name" value="DNA POLYMERASE DELTA SUBUNIT 3"/>
    <property type="match status" value="1"/>
</dbReference>
<keyword evidence="7" id="KW-1185">Reference proteome</keyword>
<name>A0A821Q8T6_9NEOP</name>
<dbReference type="GO" id="GO:0006271">
    <property type="term" value="P:DNA strand elongation involved in DNA replication"/>
    <property type="evidence" value="ECO:0007669"/>
    <property type="project" value="TreeGrafter"/>
</dbReference>
<feature type="region of interest" description="Disordered" evidence="5">
    <location>
        <begin position="240"/>
        <end position="338"/>
    </location>
</feature>
<dbReference type="OrthoDB" id="514823at2759"/>
<organism evidence="6 7">
    <name type="scientific">Pieris macdunnoughi</name>
    <dbReference type="NCBI Taxonomy" id="345717"/>
    <lineage>
        <taxon>Eukaryota</taxon>
        <taxon>Metazoa</taxon>
        <taxon>Ecdysozoa</taxon>
        <taxon>Arthropoda</taxon>
        <taxon>Hexapoda</taxon>
        <taxon>Insecta</taxon>
        <taxon>Pterygota</taxon>
        <taxon>Neoptera</taxon>
        <taxon>Endopterygota</taxon>
        <taxon>Lepidoptera</taxon>
        <taxon>Glossata</taxon>
        <taxon>Ditrysia</taxon>
        <taxon>Papilionoidea</taxon>
        <taxon>Pieridae</taxon>
        <taxon>Pierinae</taxon>
        <taxon>Pieris</taxon>
    </lineage>
</organism>
<keyword evidence="4" id="KW-0539">Nucleus</keyword>
<evidence type="ECO:0000313" key="6">
    <source>
        <dbReference type="EMBL" id="CAF4821840.1"/>
    </source>
</evidence>
<dbReference type="GO" id="GO:0006297">
    <property type="term" value="P:nucleotide-excision repair, DNA gap filling"/>
    <property type="evidence" value="ECO:0007669"/>
    <property type="project" value="TreeGrafter"/>
</dbReference>
<dbReference type="EMBL" id="CAJOBZ010000008">
    <property type="protein sequence ID" value="CAF4821840.1"/>
    <property type="molecule type" value="Genomic_DNA"/>
</dbReference>
<dbReference type="Proteomes" id="UP000663880">
    <property type="component" value="Unassembled WGS sequence"/>
</dbReference>
<evidence type="ECO:0000256" key="5">
    <source>
        <dbReference type="SAM" id="MobiDB-lite"/>
    </source>
</evidence>
<comment type="subcellular location">
    <subcellularLocation>
        <location evidence="1">Nucleus</location>
    </subcellularLocation>
</comment>
<feature type="compositionally biased region" description="Basic residues" evidence="5">
    <location>
        <begin position="288"/>
        <end position="302"/>
    </location>
</feature>
<dbReference type="InterPro" id="IPR019038">
    <property type="entry name" value="POLD3"/>
</dbReference>